<dbReference type="InterPro" id="IPR003591">
    <property type="entry name" value="Leu-rich_rpt_typical-subtyp"/>
</dbReference>
<dbReference type="Gene3D" id="3.80.10.10">
    <property type="entry name" value="Ribonuclease Inhibitor"/>
    <property type="match status" value="2"/>
</dbReference>
<dbReference type="GO" id="GO:0005737">
    <property type="term" value="C:cytoplasm"/>
    <property type="evidence" value="ECO:0007669"/>
    <property type="project" value="TreeGrafter"/>
</dbReference>
<dbReference type="Proteomes" id="UP000268350">
    <property type="component" value="Unassembled WGS sequence"/>
</dbReference>
<dbReference type="OrthoDB" id="1053178at2759"/>
<dbReference type="PANTHER" id="PTHR48051">
    <property type="match status" value="1"/>
</dbReference>
<reference evidence="4" key="1">
    <citation type="submission" date="2018-01" db="EMBL/GenBank/DDBJ databases">
        <authorList>
            <person name="Alioto T."/>
            <person name="Alioto T."/>
        </authorList>
    </citation>
    <scope>NUCLEOTIDE SEQUENCE [LARGE SCALE GENOMIC DNA]</scope>
</reference>
<dbReference type="Pfam" id="PF00560">
    <property type="entry name" value="LRR_1"/>
    <property type="match status" value="1"/>
</dbReference>
<name>A0A3B0KV71_DROGU</name>
<evidence type="ECO:0000256" key="1">
    <source>
        <dbReference type="ARBA" id="ARBA00022614"/>
    </source>
</evidence>
<gene>
    <name evidence="3" type="ORF">DGUA_6G020023</name>
</gene>
<dbReference type="SMART" id="SM00369">
    <property type="entry name" value="LRR_TYP"/>
    <property type="match status" value="5"/>
</dbReference>
<keyword evidence="4" id="KW-1185">Reference proteome</keyword>
<dbReference type="EMBL" id="OUUW01000019">
    <property type="protein sequence ID" value="SPP89251.1"/>
    <property type="molecule type" value="Genomic_DNA"/>
</dbReference>
<organism evidence="3 4">
    <name type="scientific">Drosophila guanche</name>
    <name type="common">Fruit fly</name>
    <dbReference type="NCBI Taxonomy" id="7266"/>
    <lineage>
        <taxon>Eukaryota</taxon>
        <taxon>Metazoa</taxon>
        <taxon>Ecdysozoa</taxon>
        <taxon>Arthropoda</taxon>
        <taxon>Hexapoda</taxon>
        <taxon>Insecta</taxon>
        <taxon>Pterygota</taxon>
        <taxon>Neoptera</taxon>
        <taxon>Endopterygota</taxon>
        <taxon>Diptera</taxon>
        <taxon>Brachycera</taxon>
        <taxon>Muscomorpha</taxon>
        <taxon>Ephydroidea</taxon>
        <taxon>Drosophilidae</taxon>
        <taxon>Drosophila</taxon>
        <taxon>Sophophora</taxon>
    </lineage>
</organism>
<dbReference type="PANTHER" id="PTHR48051:SF53">
    <property type="entry name" value="LEUCINE RICH REPEAT CONTAINING 58"/>
    <property type="match status" value="1"/>
</dbReference>
<dbReference type="PROSITE" id="PS51450">
    <property type="entry name" value="LRR"/>
    <property type="match status" value="2"/>
</dbReference>
<dbReference type="OMA" id="GLSQWFP"/>
<protein>
    <submittedName>
        <fullName evidence="3">Blast:Leucine-rich repeat-containing protein 58</fullName>
    </submittedName>
</protein>
<evidence type="ECO:0000313" key="3">
    <source>
        <dbReference type="EMBL" id="SPP89251.1"/>
    </source>
</evidence>
<dbReference type="STRING" id="7266.A0A3B0KV71"/>
<evidence type="ECO:0000313" key="4">
    <source>
        <dbReference type="Proteomes" id="UP000268350"/>
    </source>
</evidence>
<dbReference type="InterPro" id="IPR001611">
    <property type="entry name" value="Leu-rich_rpt"/>
</dbReference>
<dbReference type="Pfam" id="PF13516">
    <property type="entry name" value="LRR_6"/>
    <property type="match status" value="1"/>
</dbReference>
<dbReference type="InterPro" id="IPR050216">
    <property type="entry name" value="LRR_domain-containing"/>
</dbReference>
<dbReference type="Pfam" id="PF13855">
    <property type="entry name" value="LRR_8"/>
    <property type="match status" value="1"/>
</dbReference>
<keyword evidence="1" id="KW-0433">Leucine-rich repeat</keyword>
<dbReference type="SUPFAM" id="SSF52058">
    <property type="entry name" value="L domain-like"/>
    <property type="match status" value="1"/>
</dbReference>
<dbReference type="InterPro" id="IPR032675">
    <property type="entry name" value="LRR_dom_sf"/>
</dbReference>
<dbReference type="AlphaFoldDB" id="A0A3B0KV71"/>
<accession>A0A3B0KV71</accession>
<keyword evidence="2" id="KW-0677">Repeat</keyword>
<evidence type="ECO:0000256" key="2">
    <source>
        <dbReference type="ARBA" id="ARBA00022737"/>
    </source>
</evidence>
<sequence>MEVYTSDSSDTDSREQKTIDFGRMSLDLGTLEDHLTSPHKAMLKSSGDIETMLLNHNRLVGLPRVLQQFANLKVLDLSSNAITQLPDAVCQLPLVTLIAKNNLLTNCSLPKSLLAKQAGVGGYGHGHSTLKELNLSGNQLTHFPEQVTELRHLKYLYVGGNKITGISKDIWKMQSLHVLSLGGNLISEVPDAVGSLSQLQALVLCDNLIENLPMSIARLKNLKSLLLHKNRLRHLPKDIVALKNLTELSLRDNPLVVRFVQDMALKPPTLLELAGRIVKASGQRPGPYDIPRTLAEYLNSANCCVNPNCKGVFFDNRVEHIKFVDFCGKYRVPLLQYLCSSKCIEHEEPARGSSASSSAASSANSGFMMRKVLLG</sequence>
<proteinExistence type="predicted"/>